<evidence type="ECO:0000256" key="1">
    <source>
        <dbReference type="ARBA" id="ARBA00000085"/>
    </source>
</evidence>
<dbReference type="Gene3D" id="3.30.565.10">
    <property type="entry name" value="Histidine kinase-like ATPase, C-terminal domain"/>
    <property type="match status" value="1"/>
</dbReference>
<feature type="transmembrane region" description="Helical" evidence="19">
    <location>
        <begin position="5"/>
        <end position="23"/>
    </location>
</feature>
<dbReference type="InterPro" id="IPR003594">
    <property type="entry name" value="HATPase_dom"/>
</dbReference>
<dbReference type="GO" id="GO:0046872">
    <property type="term" value="F:metal ion binding"/>
    <property type="evidence" value="ECO:0007669"/>
    <property type="project" value="UniProtKB-KW"/>
</dbReference>
<keyword evidence="12 21" id="KW-0418">Kinase</keyword>
<evidence type="ECO:0000256" key="18">
    <source>
        <dbReference type="ARBA" id="ARBA00030800"/>
    </source>
</evidence>
<comment type="cofactor">
    <cofactor evidence="2">
        <name>[4Fe-4S] cluster</name>
        <dbReference type="ChEBI" id="CHEBI:49883"/>
    </cofactor>
</comment>
<organism evidence="21 22">
    <name type="scientific">Microbacterium dextranolyticum</name>
    <dbReference type="NCBI Taxonomy" id="36806"/>
    <lineage>
        <taxon>Bacteria</taxon>
        <taxon>Bacillati</taxon>
        <taxon>Actinomycetota</taxon>
        <taxon>Actinomycetes</taxon>
        <taxon>Micrococcales</taxon>
        <taxon>Microbacteriaceae</taxon>
        <taxon>Microbacterium</taxon>
    </lineage>
</organism>
<dbReference type="Proteomes" id="UP001142291">
    <property type="component" value="Unassembled WGS sequence"/>
</dbReference>
<evidence type="ECO:0000256" key="12">
    <source>
        <dbReference type="ARBA" id="ARBA00022777"/>
    </source>
</evidence>
<keyword evidence="14" id="KW-0408">Iron</keyword>
<evidence type="ECO:0000256" key="17">
    <source>
        <dbReference type="ARBA" id="ARBA00024827"/>
    </source>
</evidence>
<dbReference type="InterPro" id="IPR004358">
    <property type="entry name" value="Sig_transdc_His_kin-like_C"/>
</dbReference>
<reference evidence="21" key="1">
    <citation type="journal article" date="2014" name="Int. J. Syst. Evol. Microbiol.">
        <title>Complete genome sequence of Corynebacterium casei LMG S-19264T (=DSM 44701T), isolated from a smear-ripened cheese.</title>
        <authorList>
            <consortium name="US DOE Joint Genome Institute (JGI-PGF)"/>
            <person name="Walter F."/>
            <person name="Albersmeier A."/>
            <person name="Kalinowski J."/>
            <person name="Ruckert C."/>
        </authorList>
    </citation>
    <scope>NUCLEOTIDE SEQUENCE</scope>
    <source>
        <strain evidence="21">VKM Ac-1940</strain>
    </source>
</reference>
<keyword evidence="7" id="KW-0963">Cytoplasm</keyword>
<feature type="transmembrane region" description="Helical" evidence="19">
    <location>
        <begin position="29"/>
        <end position="48"/>
    </location>
</feature>
<dbReference type="PANTHER" id="PTHR24421:SF10">
    <property type="entry name" value="NITRATE_NITRITE SENSOR PROTEIN NARQ"/>
    <property type="match status" value="1"/>
</dbReference>
<dbReference type="GO" id="GO:0005737">
    <property type="term" value="C:cytoplasm"/>
    <property type="evidence" value="ECO:0007669"/>
    <property type="project" value="UniProtKB-SubCell"/>
</dbReference>
<dbReference type="RefSeq" id="WP_204963441.1">
    <property type="nucleotide sequence ID" value="NZ_BAAAUR010000001.1"/>
</dbReference>
<keyword evidence="13" id="KW-0067">ATP-binding</keyword>
<keyword evidence="22" id="KW-1185">Reference proteome</keyword>
<dbReference type="Pfam" id="PF02518">
    <property type="entry name" value="HATPase_c"/>
    <property type="match status" value="1"/>
</dbReference>
<evidence type="ECO:0000256" key="5">
    <source>
        <dbReference type="ARBA" id="ARBA00017322"/>
    </source>
</evidence>
<keyword evidence="8" id="KW-0597">Phosphoprotein</keyword>
<comment type="function">
    <text evidence="17">Member of the two-component regulatory system NreB/NreC involved in the control of dissimilatory nitrate/nitrite reduction in response to oxygen. NreB functions as a direct oxygen sensor histidine kinase which is autophosphorylated, in the absence of oxygen, probably at the conserved histidine residue, and transfers its phosphate group probably to a conserved aspartate residue of NreC. NreB/NreC activates the expression of the nitrate (narGHJI) and nitrite (nir) reductase operons, as well as the putative nitrate transporter gene narT.</text>
</comment>
<dbReference type="InterPro" id="IPR036890">
    <property type="entry name" value="HATPase_C_sf"/>
</dbReference>
<keyword evidence="19" id="KW-0812">Transmembrane</keyword>
<keyword evidence="11" id="KW-0547">Nucleotide-binding</keyword>
<dbReference type="PROSITE" id="PS50109">
    <property type="entry name" value="HIS_KIN"/>
    <property type="match status" value="1"/>
</dbReference>
<keyword evidence="6" id="KW-0004">4Fe-4S</keyword>
<comment type="subcellular location">
    <subcellularLocation>
        <location evidence="3">Cytoplasm</location>
    </subcellularLocation>
</comment>
<sequence>MIRRLWVDIAVAAAMLLGIAIVVGGGDRGGIVVALSGLALLLIAYVCARPMLAAPTGPRAGWIVAVIAVSFGVMTWGSPSLATMQVIGYPLVWMISPRIRAGVVGSCAVGVGMFAGTVGGLGWSGDVLRDAGTIAVLSVAFAIVMGWWITSTAEYGEERARLVDELTSAQHEVAALHRDKGMSDERERIAREIHDTLAQTLAGLVILAEQAGRRSRQGDSSGAASTTARLESVAREALDEARALVARTAAVPSDDALEAAIERLVARFRDDTGLEILVRSPRDVVGLDRDRQVVILRCLQEALSNVRRHAHADRVVIDVSRDEDGVVRLVVQDDGRGFDRDAGTVGYGLEGMRDRVALANGVLEVRSAPGSGTTLSVALPAASMTIGRAR</sequence>
<evidence type="ECO:0000256" key="14">
    <source>
        <dbReference type="ARBA" id="ARBA00023004"/>
    </source>
</evidence>
<dbReference type="InterPro" id="IPR005467">
    <property type="entry name" value="His_kinase_dom"/>
</dbReference>
<evidence type="ECO:0000256" key="6">
    <source>
        <dbReference type="ARBA" id="ARBA00022485"/>
    </source>
</evidence>
<keyword evidence="19" id="KW-1133">Transmembrane helix</keyword>
<evidence type="ECO:0000313" key="22">
    <source>
        <dbReference type="Proteomes" id="UP001142291"/>
    </source>
</evidence>
<evidence type="ECO:0000256" key="4">
    <source>
        <dbReference type="ARBA" id="ARBA00012438"/>
    </source>
</evidence>
<keyword evidence="16" id="KW-0411">Iron-sulfur</keyword>
<evidence type="ECO:0000256" key="3">
    <source>
        <dbReference type="ARBA" id="ARBA00004496"/>
    </source>
</evidence>
<dbReference type="InterPro" id="IPR017205">
    <property type="entry name" value="Sig_transdc_His_kinase_ChrS"/>
</dbReference>
<dbReference type="PIRSF" id="PIRSF037434">
    <property type="entry name" value="STHK_ChrS"/>
    <property type="match status" value="1"/>
</dbReference>
<gene>
    <name evidence="21" type="ORF">GCM10017591_21890</name>
</gene>
<evidence type="ECO:0000256" key="2">
    <source>
        <dbReference type="ARBA" id="ARBA00001966"/>
    </source>
</evidence>
<feature type="domain" description="Histidine kinase" evidence="20">
    <location>
        <begin position="188"/>
        <end position="383"/>
    </location>
</feature>
<dbReference type="EMBL" id="BSER01000009">
    <property type="protein sequence ID" value="GLJ96126.1"/>
    <property type="molecule type" value="Genomic_DNA"/>
</dbReference>
<comment type="caution">
    <text evidence="21">The sequence shown here is derived from an EMBL/GenBank/DDBJ whole genome shotgun (WGS) entry which is preliminary data.</text>
</comment>
<feature type="transmembrane region" description="Helical" evidence="19">
    <location>
        <begin position="60"/>
        <end position="79"/>
    </location>
</feature>
<evidence type="ECO:0000259" key="20">
    <source>
        <dbReference type="PROSITE" id="PS50109"/>
    </source>
</evidence>
<dbReference type="Gene3D" id="1.20.5.1930">
    <property type="match status" value="1"/>
</dbReference>
<evidence type="ECO:0000256" key="8">
    <source>
        <dbReference type="ARBA" id="ARBA00022553"/>
    </source>
</evidence>
<dbReference type="InterPro" id="IPR011712">
    <property type="entry name" value="Sig_transdc_His_kin_sub3_dim/P"/>
</dbReference>
<evidence type="ECO:0000256" key="7">
    <source>
        <dbReference type="ARBA" id="ARBA00022490"/>
    </source>
</evidence>
<feature type="transmembrane region" description="Helical" evidence="19">
    <location>
        <begin position="131"/>
        <end position="149"/>
    </location>
</feature>
<evidence type="ECO:0000256" key="16">
    <source>
        <dbReference type="ARBA" id="ARBA00023014"/>
    </source>
</evidence>
<keyword evidence="15" id="KW-0902">Two-component regulatory system</keyword>
<dbReference type="GO" id="GO:0000155">
    <property type="term" value="F:phosphorelay sensor kinase activity"/>
    <property type="evidence" value="ECO:0007669"/>
    <property type="project" value="InterPro"/>
</dbReference>
<reference evidence="21" key="2">
    <citation type="submission" date="2023-01" db="EMBL/GenBank/DDBJ databases">
        <authorList>
            <person name="Sun Q."/>
            <person name="Evtushenko L."/>
        </authorList>
    </citation>
    <scope>NUCLEOTIDE SEQUENCE</scope>
    <source>
        <strain evidence="21">VKM Ac-1940</strain>
    </source>
</reference>
<dbReference type="GO" id="GO:0051539">
    <property type="term" value="F:4 iron, 4 sulfur cluster binding"/>
    <property type="evidence" value="ECO:0007669"/>
    <property type="project" value="UniProtKB-KW"/>
</dbReference>
<proteinExistence type="predicted"/>
<evidence type="ECO:0000256" key="15">
    <source>
        <dbReference type="ARBA" id="ARBA00023012"/>
    </source>
</evidence>
<protein>
    <recommendedName>
        <fullName evidence="5">Oxygen sensor histidine kinase NreB</fullName>
        <ecNumber evidence="4">2.7.13.3</ecNumber>
    </recommendedName>
    <alternativeName>
        <fullName evidence="18">Nitrogen regulation protein B</fullName>
    </alternativeName>
</protein>
<dbReference type="GO" id="GO:0046983">
    <property type="term" value="F:protein dimerization activity"/>
    <property type="evidence" value="ECO:0007669"/>
    <property type="project" value="InterPro"/>
</dbReference>
<dbReference type="InterPro" id="IPR050482">
    <property type="entry name" value="Sensor_HK_TwoCompSys"/>
</dbReference>
<evidence type="ECO:0000256" key="19">
    <source>
        <dbReference type="SAM" id="Phobius"/>
    </source>
</evidence>
<evidence type="ECO:0000256" key="11">
    <source>
        <dbReference type="ARBA" id="ARBA00022741"/>
    </source>
</evidence>
<dbReference type="SMART" id="SM00387">
    <property type="entry name" value="HATPase_c"/>
    <property type="match status" value="1"/>
</dbReference>
<dbReference type="PANTHER" id="PTHR24421">
    <property type="entry name" value="NITRATE/NITRITE SENSOR PROTEIN NARX-RELATED"/>
    <property type="match status" value="1"/>
</dbReference>
<comment type="catalytic activity">
    <reaction evidence="1">
        <text>ATP + protein L-histidine = ADP + protein N-phospho-L-histidine.</text>
        <dbReference type="EC" id="2.7.13.3"/>
    </reaction>
</comment>
<dbReference type="AlphaFoldDB" id="A0A9W6HMV0"/>
<dbReference type="EC" id="2.7.13.3" evidence="4"/>
<accession>A0A9W6HMV0</accession>
<dbReference type="GO" id="GO:0005524">
    <property type="term" value="F:ATP binding"/>
    <property type="evidence" value="ECO:0007669"/>
    <property type="project" value="UniProtKB-KW"/>
</dbReference>
<keyword evidence="9" id="KW-0808">Transferase</keyword>
<feature type="transmembrane region" description="Helical" evidence="19">
    <location>
        <begin position="99"/>
        <end position="124"/>
    </location>
</feature>
<dbReference type="CDD" id="cd16917">
    <property type="entry name" value="HATPase_UhpB-NarQ-NarX-like"/>
    <property type="match status" value="1"/>
</dbReference>
<keyword evidence="19" id="KW-0472">Membrane</keyword>
<evidence type="ECO:0000256" key="13">
    <source>
        <dbReference type="ARBA" id="ARBA00022840"/>
    </source>
</evidence>
<dbReference type="SUPFAM" id="SSF55874">
    <property type="entry name" value="ATPase domain of HSP90 chaperone/DNA topoisomerase II/histidine kinase"/>
    <property type="match status" value="1"/>
</dbReference>
<evidence type="ECO:0000256" key="10">
    <source>
        <dbReference type="ARBA" id="ARBA00022723"/>
    </source>
</evidence>
<dbReference type="Pfam" id="PF07730">
    <property type="entry name" value="HisKA_3"/>
    <property type="match status" value="1"/>
</dbReference>
<evidence type="ECO:0000313" key="21">
    <source>
        <dbReference type="EMBL" id="GLJ96126.1"/>
    </source>
</evidence>
<dbReference type="PRINTS" id="PR00344">
    <property type="entry name" value="BCTRLSENSOR"/>
</dbReference>
<dbReference type="GO" id="GO:0016020">
    <property type="term" value="C:membrane"/>
    <property type="evidence" value="ECO:0007669"/>
    <property type="project" value="InterPro"/>
</dbReference>
<keyword evidence="10" id="KW-0479">Metal-binding</keyword>
<name>A0A9W6HMV0_9MICO</name>
<evidence type="ECO:0000256" key="9">
    <source>
        <dbReference type="ARBA" id="ARBA00022679"/>
    </source>
</evidence>